<feature type="chain" id="PRO_5009446559" description="Extracellular serine-rich protein" evidence="3">
    <location>
        <begin position="20"/>
        <end position="392"/>
    </location>
</feature>
<protein>
    <recommendedName>
        <fullName evidence="6">Extracellular serine-rich protein</fullName>
    </recommendedName>
</protein>
<sequence>MLDFVTLAALLSASHLGHAQSLVSTSSAPVAIHTVSVGAVPHVFSPNDFKAAIGDIIEFRFYPLNHSVARAAYKNPCTPYEVNGIGKQGFWSGFKPVSVILPDPPKFRLLVNDTEPIFFYCSAPAACNKDGMVGVINPNSTHTFETQYAFAHNSTLAFSPGESFLAEEDVPTKSASSSSSTSTTSASTAAATIAPTSSPASPNSHQTLSAGAIAGIAIGGAVVLLIFGALVYLCGRQRTMGEIFRHNQHPPPPSYVSNPGRMSVAPSPGYKSPHVEDPSRFSSAAGYYTNENESYRSRSPPLEESMEYSSLTGSNLAAGKVSPNRAGSPFIPRPVPQSPGRSPLTPITLTDRPVFDSIGSGDNIGRTKSQTGPHEMPTAENGQIYTPYSISR</sequence>
<dbReference type="InParanoid" id="A0A1E1L0U1"/>
<feature type="compositionally biased region" description="Polar residues" evidence="1">
    <location>
        <begin position="380"/>
        <end position="392"/>
    </location>
</feature>
<dbReference type="SUPFAM" id="SSF49503">
    <property type="entry name" value="Cupredoxins"/>
    <property type="match status" value="1"/>
</dbReference>
<keyword evidence="2" id="KW-1133">Transmembrane helix</keyword>
<dbReference type="PANTHER" id="PTHR34883:SF19">
    <property type="entry name" value="EXTRACELLULAR SERINE-RICH PROTEIN"/>
    <property type="match status" value="1"/>
</dbReference>
<evidence type="ECO:0000256" key="3">
    <source>
        <dbReference type="SAM" id="SignalP"/>
    </source>
</evidence>
<dbReference type="AlphaFoldDB" id="A0A1E1L0U1"/>
<feature type="signal peptide" evidence="3">
    <location>
        <begin position="1"/>
        <end position="19"/>
    </location>
</feature>
<keyword evidence="2" id="KW-0472">Membrane</keyword>
<dbReference type="InterPro" id="IPR052953">
    <property type="entry name" value="Ser-rich/MCO-related"/>
</dbReference>
<evidence type="ECO:0008006" key="6">
    <source>
        <dbReference type="Google" id="ProtNLM"/>
    </source>
</evidence>
<dbReference type="EMBL" id="FJUW01000031">
    <property type="protein sequence ID" value="CZT04135.1"/>
    <property type="molecule type" value="Genomic_DNA"/>
</dbReference>
<gene>
    <name evidence="4" type="ORF">RCO7_10793</name>
</gene>
<evidence type="ECO:0000313" key="5">
    <source>
        <dbReference type="Proteomes" id="UP000178129"/>
    </source>
</evidence>
<keyword evidence="2" id="KW-0812">Transmembrane</keyword>
<keyword evidence="5" id="KW-1185">Reference proteome</keyword>
<dbReference type="Gene3D" id="2.60.40.420">
    <property type="entry name" value="Cupredoxins - blue copper proteins"/>
    <property type="match status" value="1"/>
</dbReference>
<name>A0A1E1L0U1_9HELO</name>
<organism evidence="4 5">
    <name type="scientific">Rhynchosporium graminicola</name>
    <dbReference type="NCBI Taxonomy" id="2792576"/>
    <lineage>
        <taxon>Eukaryota</taxon>
        <taxon>Fungi</taxon>
        <taxon>Dikarya</taxon>
        <taxon>Ascomycota</taxon>
        <taxon>Pezizomycotina</taxon>
        <taxon>Leotiomycetes</taxon>
        <taxon>Helotiales</taxon>
        <taxon>Ploettnerulaceae</taxon>
        <taxon>Rhynchosporium</taxon>
    </lineage>
</organism>
<feature type="region of interest" description="Disordered" evidence="1">
    <location>
        <begin position="264"/>
        <end position="392"/>
    </location>
</feature>
<evidence type="ECO:0000256" key="2">
    <source>
        <dbReference type="SAM" id="Phobius"/>
    </source>
</evidence>
<reference evidence="5" key="1">
    <citation type="submission" date="2016-03" db="EMBL/GenBank/DDBJ databases">
        <authorList>
            <person name="Ploux O."/>
        </authorList>
    </citation>
    <scope>NUCLEOTIDE SEQUENCE [LARGE SCALE GENOMIC DNA]</scope>
    <source>
        <strain evidence="5">UK7</strain>
    </source>
</reference>
<keyword evidence="3" id="KW-0732">Signal</keyword>
<dbReference type="InterPro" id="IPR008972">
    <property type="entry name" value="Cupredoxin"/>
</dbReference>
<feature type="transmembrane region" description="Helical" evidence="2">
    <location>
        <begin position="208"/>
        <end position="235"/>
    </location>
</feature>
<dbReference type="CDD" id="cd00920">
    <property type="entry name" value="Cupredoxin"/>
    <property type="match status" value="1"/>
</dbReference>
<comment type="caution">
    <text evidence="4">The sequence shown here is derived from an EMBL/GenBank/DDBJ whole genome shotgun (WGS) entry which is preliminary data.</text>
</comment>
<evidence type="ECO:0000256" key="1">
    <source>
        <dbReference type="SAM" id="MobiDB-lite"/>
    </source>
</evidence>
<proteinExistence type="predicted"/>
<evidence type="ECO:0000313" key="4">
    <source>
        <dbReference type="EMBL" id="CZT04135.1"/>
    </source>
</evidence>
<accession>A0A1E1L0U1</accession>
<dbReference type="PANTHER" id="PTHR34883">
    <property type="entry name" value="SERINE-RICH PROTEIN, PUTATIVE-RELATED-RELATED"/>
    <property type="match status" value="1"/>
</dbReference>
<dbReference type="STRING" id="914237.A0A1E1L0U1"/>
<dbReference type="Proteomes" id="UP000178129">
    <property type="component" value="Unassembled WGS sequence"/>
</dbReference>